<dbReference type="KEGG" id="dli:dnl_50870"/>
<accession>A0A975BCK4</accession>
<keyword evidence="1" id="KW-0175">Coiled coil</keyword>
<keyword evidence="3" id="KW-1185">Reference proteome</keyword>
<organism evidence="2 3">
    <name type="scientific">Desulfonema limicola</name>
    <dbReference type="NCBI Taxonomy" id="45656"/>
    <lineage>
        <taxon>Bacteria</taxon>
        <taxon>Pseudomonadati</taxon>
        <taxon>Thermodesulfobacteriota</taxon>
        <taxon>Desulfobacteria</taxon>
        <taxon>Desulfobacterales</taxon>
        <taxon>Desulfococcaceae</taxon>
        <taxon>Desulfonema</taxon>
    </lineage>
</organism>
<evidence type="ECO:0000256" key="1">
    <source>
        <dbReference type="SAM" id="Coils"/>
    </source>
</evidence>
<sequence length="948" mass="112514">MKESDKLFDFECENCGKKYNYAQFVDVVKLWGLIYLENKEFVLVGITCPEKNCNHTTIKKLPPSKCRTVKNLIYNSIKIENLIKKSNSMNDFSYLDVPPYYKYQTNFRASSPFSIHYLNQLSLTFISNRQLSEDEDEEDRYMIPQDILQLNPTQFKKFFGVSDSNIEISLEIENIDGKYKAFPRIYPFYSPYDFGDQLLKSIKPTKDESHLQIRHIYRILKSWIAFECKDKKRRYFLKKSPYKYLIKEDMDIVDLDLTTVFCHNKAFLKNVQNIINQYQKLRNQKDFEFIYRNEFLKTIVEDIFLKNSNSISNFELDEYACQVDNMEFAIDVTKPCPPIMDKVISKSVNWFKTLFECNYCTQVFQEETISLSTFLYGIIILSGEKDGYFGLTCPNCLKTNIIRKRNSQFKNLIEKIKFCISSEDCHPIQLDLRYYTPYNFALSLEPEVKNFDANGIVGGSPPTNDNERLEKKEFTLIHMTEEDPESFEGRYCSYIFFSDPLMPPLESFFGVFWYTKTQIEDYVRIENREQIKLFPRYIHYVPLYDKIELFIWEKYSRKMWADYKLKKNQELITFIKKKALSLGKEFSEITDVNYFNTQESAWGQLSETSQEEFEKNYHKIPYEFMEILADFSFLDKLDQIFRKENIIKLKYFFWENKFPFKDIGVPVPLNDIDKSVYEQALHINGLKNEMAEKIKPHIGKQYFKDFMYDQYINFIKDYCKLSITPYFSFADIWELQISYLILLEKHIEKESQKEANYAFFREGKGWTIVFESKRSIAYTGKGFEYLNFLIKNKNQKCTMAEIDRLSLSENKLPSSISDEDTKLNISNGLSSSQEILDKDAIKDYKKEIKNLRQKLKKAKDNNDIERKKHIEAEIKKYNSVLNFTGKSRKFANDNKRIKDRIGKAINRAILTIEKNDTNLANHFKDSLSQKMYSDDITYSPDPDIDWQV</sequence>
<dbReference type="Proteomes" id="UP000663720">
    <property type="component" value="Chromosome"/>
</dbReference>
<reference evidence="2" key="1">
    <citation type="journal article" date="2021" name="Microb. Physiol.">
        <title>Proteogenomic Insights into the Physiology of Marine, Sulfate-Reducing, Filamentous Desulfonema limicola and Desulfonema magnum.</title>
        <authorList>
            <person name="Schnaars V."/>
            <person name="Wohlbrand L."/>
            <person name="Scheve S."/>
            <person name="Hinrichs C."/>
            <person name="Reinhardt R."/>
            <person name="Rabus R."/>
        </authorList>
    </citation>
    <scope>NUCLEOTIDE SEQUENCE</scope>
    <source>
        <strain evidence="2">5ac10</strain>
    </source>
</reference>
<dbReference type="RefSeq" id="WP_207688597.1">
    <property type="nucleotide sequence ID" value="NZ_CP061799.1"/>
</dbReference>
<evidence type="ECO:0000313" key="2">
    <source>
        <dbReference type="EMBL" id="QTA82705.1"/>
    </source>
</evidence>
<feature type="coiled-coil region" evidence="1">
    <location>
        <begin position="841"/>
        <end position="875"/>
    </location>
</feature>
<protein>
    <submittedName>
        <fullName evidence="2">Uncharacterized protein</fullName>
    </submittedName>
</protein>
<name>A0A975BCK4_9BACT</name>
<dbReference type="EMBL" id="CP061799">
    <property type="protein sequence ID" value="QTA82705.1"/>
    <property type="molecule type" value="Genomic_DNA"/>
</dbReference>
<proteinExistence type="predicted"/>
<gene>
    <name evidence="2" type="ORF">dnl_50870</name>
</gene>
<dbReference type="AlphaFoldDB" id="A0A975BCK4"/>
<evidence type="ECO:0000313" key="3">
    <source>
        <dbReference type="Proteomes" id="UP000663720"/>
    </source>
</evidence>